<protein>
    <submittedName>
        <fullName evidence="3">Sortase family</fullName>
    </submittedName>
</protein>
<sequence length="1624" mass="179926">MRRSDKKTLFWTLLLIVITVFSLVFIDAAGYAADPGSDAIVDNFLTVNLQLNSPDPVNFSGKTGDDVLLLLSASLSETTIGSASSATVKIYVDENEIQMPTLASGKMFSNGSEILLKTDPESGVRYITFDIQAGESVNAQIFFTVPNGISRNGISATLSTFAYDAAGNEITDASNVNITRKVVMTWNAIHQWDPVEESVSHSILKMNASQKLPEAITYSIHAASLNTVESGIIFTKHWSIENILTFPQGISLPDGEASTKDGIYFLAELPFIETNCSDASFELTDSRHLVVQCDMQNLSLNAENNKQEISNPDIKMILYTERLGLDPDSFQADQPTIIRSDVRFLETSFFDVETVSSVFQETEIPEPAPDFQITKSASLYDSQKEPYSPDVQTVVLHDFIRYDIVVENKGAIAGTVDVVDSIPFYTVFSKFEEGDSIGKLLTDGDQSLNVVWSDQTFAAGEIRHFIFYVQVTQQGSNLAQVDNFAYVITDSDEKLRSNTVSHKFAQVEPDIRLNKKAIDQEGKEISSIHESQIPSLFSYQIEIHNFGVEDAVNRKVADPLPDCFDFVSADKAYWMNLNGEKVFIGSDPVYDSLTHTVIWENLNIPGSRSGTNIVNLIVQVHLKNDDFLQDGSVVNNEAIIYDDTNEEDRTTSEVIYKVNPIGFENQDGQNPGNQNQKLSLSLQKSVLAIGTINEENQQLENFKSSLFQYQSGVDDGILFDVFLWNDTESTKLLPVDLLIDWLPEGFQYRGITRVTDSKIGADSVTTNAESEPNYPVQSEKAFSRISAVIHADYRVEERAILFSVQGLSGEKVFLEPGQCIEFGIICQIEKEQANNLSSQNHIAFGFNPTQDGSLFPEISDQAVFIITRDSLPSNISENAKKLSIAESSLYAEVSGNSDLIWYETSVSVAPAMILPGVKKEAIMQRHGGSAASFVEETEIGNDRQIEAQADVQWKITISNFATHQNLMNLPIENYVVKDIIPVPYSIPTVSENYPGGFIPIFSLFDSSGSLVKSIIIPESAQTVTYRTVVEEAGSETLSLQVPTIQWMLNGDDYEIPDGYYAEISFWTIYHSPVQETGSFTNTVEITFSQEFNKNHVNIGTVLADGKTISAFDTVFFRGAYQSFSYMMVTDLSEMNSGSGYGYDAEHNAIETKGPGAPIEYTMNISNSSSREFKNLVVINKLPAAGDFGNINLQSRRGSDFSVLMDVTNPVTVSVIDAVDTGSKPIVTIDPSHFRVEFTANTAFTKSEWSGQDSHNFHADYDPNRDTGFRIVFDESVRLQERQSLMIQYHAIIGDDARSGETAWNTFGYAYQEISDQIVYVPEPTKVGVRISQQAAVSYGRIRIEKTDQNGSALAGASFTIYSDFRLANPMETITTDPDGFALSNLLPLGTYWVRETAAPNGYIGSNRIWTVELSMPDQTVLVNGRPIHNYPIQPTQPQPITTPPNLPTPTSGFDIPFLPETGFPANRKAPLSEQPAGLLYKTTGFTLEIPILNVTTDIVSIPINEGKWEVKWLGNQAGLFNGSEIRENEPIYIAAHNHLNTAEIGPFLLIKDLKENDRIFITDREGIMRQYSVFENLLVEPDAFSKVKEVAESCKGSLILVTCEQEMESGGYAYRRVVFAQPVG</sequence>
<name>A0A0S7BR64_9CHLR</name>
<evidence type="ECO:0000259" key="2">
    <source>
        <dbReference type="Pfam" id="PF17802"/>
    </source>
</evidence>
<proteinExistence type="predicted"/>
<dbReference type="STRING" id="1678840.ATC1_13771"/>
<accession>A0A0S7BR64</accession>
<dbReference type="InterPro" id="IPR013783">
    <property type="entry name" value="Ig-like_fold"/>
</dbReference>
<gene>
    <name evidence="3" type="ORF">ATC1_13771</name>
</gene>
<dbReference type="CDD" id="cd05829">
    <property type="entry name" value="Sortase_F"/>
    <property type="match status" value="1"/>
</dbReference>
<dbReference type="Proteomes" id="UP000053370">
    <property type="component" value="Unassembled WGS sequence"/>
</dbReference>
<dbReference type="RefSeq" id="WP_062280693.1">
    <property type="nucleotide sequence ID" value="NZ_DF968181.1"/>
</dbReference>
<dbReference type="EMBL" id="DF968181">
    <property type="protein sequence ID" value="GAP40791.1"/>
    <property type="molecule type" value="Genomic_DNA"/>
</dbReference>
<keyword evidence="4" id="KW-1185">Reference proteome</keyword>
<keyword evidence="1" id="KW-0378">Hydrolase</keyword>
<dbReference type="Gene3D" id="2.60.40.10">
    <property type="entry name" value="Immunoglobulins"/>
    <property type="match status" value="1"/>
</dbReference>
<dbReference type="GO" id="GO:0016787">
    <property type="term" value="F:hydrolase activity"/>
    <property type="evidence" value="ECO:0007669"/>
    <property type="project" value="UniProtKB-KW"/>
</dbReference>
<evidence type="ECO:0000313" key="4">
    <source>
        <dbReference type="Proteomes" id="UP000053370"/>
    </source>
</evidence>
<dbReference type="SUPFAM" id="SSF49478">
    <property type="entry name" value="Cna protein B-type domain"/>
    <property type="match status" value="1"/>
</dbReference>
<evidence type="ECO:0000313" key="3">
    <source>
        <dbReference type="EMBL" id="GAP40791.1"/>
    </source>
</evidence>
<dbReference type="InterPro" id="IPR005754">
    <property type="entry name" value="Sortase"/>
</dbReference>
<dbReference type="Pfam" id="PF04203">
    <property type="entry name" value="Sortase"/>
    <property type="match status" value="1"/>
</dbReference>
<dbReference type="Pfam" id="PF17802">
    <property type="entry name" value="SpaA"/>
    <property type="match status" value="1"/>
</dbReference>
<dbReference type="PATRIC" id="fig|1678840.3.peg.2142"/>
<dbReference type="InterPro" id="IPR023365">
    <property type="entry name" value="Sortase_dom-sf"/>
</dbReference>
<dbReference type="InterPro" id="IPR041033">
    <property type="entry name" value="SpaA_PFL_dom_1"/>
</dbReference>
<reference evidence="3" key="1">
    <citation type="journal article" date="2015" name="Genome Announc.">
        <title>Draft Genome Sequence of Anaerolineae Strain TC1, a Novel Isolate from a Methanogenic Wastewater Treatment System.</title>
        <authorList>
            <person name="Matsuura N."/>
            <person name="Tourlousse D.M."/>
            <person name="Sun L."/>
            <person name="Toyonaga M."/>
            <person name="Kuroda K."/>
            <person name="Ohashi A."/>
            <person name="Cruz R."/>
            <person name="Yamaguchi T."/>
            <person name="Sekiguchi Y."/>
        </authorList>
    </citation>
    <scope>NUCLEOTIDE SEQUENCE [LARGE SCALE GENOMIC DNA]</scope>
    <source>
        <strain evidence="3">TC1</strain>
    </source>
</reference>
<dbReference type="SUPFAM" id="SSF63817">
    <property type="entry name" value="Sortase"/>
    <property type="match status" value="1"/>
</dbReference>
<dbReference type="Gene3D" id="2.40.260.10">
    <property type="entry name" value="Sortase"/>
    <property type="match status" value="1"/>
</dbReference>
<organism evidence="3">
    <name type="scientific">Flexilinea flocculi</name>
    <dbReference type="NCBI Taxonomy" id="1678840"/>
    <lineage>
        <taxon>Bacteria</taxon>
        <taxon>Bacillati</taxon>
        <taxon>Chloroflexota</taxon>
        <taxon>Anaerolineae</taxon>
        <taxon>Anaerolineales</taxon>
        <taxon>Anaerolineaceae</taxon>
        <taxon>Flexilinea</taxon>
    </lineage>
</organism>
<evidence type="ECO:0000256" key="1">
    <source>
        <dbReference type="ARBA" id="ARBA00022801"/>
    </source>
</evidence>
<dbReference type="OrthoDB" id="134442at2"/>
<dbReference type="InterPro" id="IPR042001">
    <property type="entry name" value="Sortase_F"/>
</dbReference>
<feature type="domain" description="SpaA-like prealbumin fold" evidence="2">
    <location>
        <begin position="1339"/>
        <end position="1419"/>
    </location>
</feature>